<evidence type="ECO:0000313" key="2">
    <source>
        <dbReference type="EMBL" id="KGP63368.1"/>
    </source>
</evidence>
<dbReference type="Proteomes" id="UP000054422">
    <property type="component" value="Unassembled WGS sequence"/>
</dbReference>
<comment type="caution">
    <text evidence="2">The sequence shown here is derived from an EMBL/GenBank/DDBJ whole genome shotgun (WGS) entry which is preliminary data.</text>
</comment>
<dbReference type="AlphaFoldDB" id="A0A0A2T7H6"/>
<evidence type="ECO:0000313" key="3">
    <source>
        <dbReference type="Proteomes" id="UP000054422"/>
    </source>
</evidence>
<dbReference type="OrthoDB" id="5296662at2"/>
<dbReference type="STRING" id="1498499.EP47_10970"/>
<name>A0A0A2T7H6_9GAMM</name>
<dbReference type="EMBL" id="JNCF01000019">
    <property type="protein sequence ID" value="KGP63368.1"/>
    <property type="molecule type" value="Genomic_DNA"/>
</dbReference>
<dbReference type="Pfam" id="PF16074">
    <property type="entry name" value="PilW"/>
    <property type="match status" value="1"/>
</dbReference>
<proteinExistence type="predicted"/>
<accession>A0A0A2T7H6</accession>
<dbReference type="NCBIfam" id="TIGR02532">
    <property type="entry name" value="IV_pilin_GFxxxE"/>
    <property type="match status" value="1"/>
</dbReference>
<feature type="transmembrane region" description="Helical" evidence="1">
    <location>
        <begin position="12"/>
        <end position="35"/>
    </location>
</feature>
<gene>
    <name evidence="2" type="ORF">EP47_10970</name>
</gene>
<evidence type="ECO:0000256" key="1">
    <source>
        <dbReference type="SAM" id="Phobius"/>
    </source>
</evidence>
<dbReference type="RefSeq" id="WP_035889118.1">
    <property type="nucleotide sequence ID" value="NZ_JNCF01000019.1"/>
</dbReference>
<dbReference type="Pfam" id="PF07963">
    <property type="entry name" value="N_methyl"/>
    <property type="match status" value="1"/>
</dbReference>
<dbReference type="InterPro" id="IPR032092">
    <property type="entry name" value="PilW"/>
</dbReference>
<keyword evidence="1" id="KW-0812">Transmembrane</keyword>
<organism evidence="2 3">
    <name type="scientific">Legionella norrlandica</name>
    <dbReference type="NCBI Taxonomy" id="1498499"/>
    <lineage>
        <taxon>Bacteria</taxon>
        <taxon>Pseudomonadati</taxon>
        <taxon>Pseudomonadota</taxon>
        <taxon>Gammaproteobacteria</taxon>
        <taxon>Legionellales</taxon>
        <taxon>Legionellaceae</taxon>
        <taxon>Legionella</taxon>
    </lineage>
</organism>
<dbReference type="InterPro" id="IPR012902">
    <property type="entry name" value="N_methyl_site"/>
</dbReference>
<keyword evidence="1" id="KW-1133">Transmembrane helix</keyword>
<protein>
    <submittedName>
        <fullName evidence="2">Pilus assembly protein PilW</fullName>
    </submittedName>
</protein>
<dbReference type="GO" id="GO:0043683">
    <property type="term" value="P:type IV pilus assembly"/>
    <property type="evidence" value="ECO:0007669"/>
    <property type="project" value="InterPro"/>
</dbReference>
<keyword evidence="1" id="KW-0472">Membrane</keyword>
<reference evidence="2 3" key="1">
    <citation type="submission" date="2014-05" db="EMBL/GenBank/DDBJ databases">
        <authorList>
            <person name="Rizzardi K."/>
            <person name="Winiecka-Krusnell J."/>
            <person name="Ramliden M."/>
            <person name="Alm E."/>
            <person name="Andersson S."/>
            <person name="Byfors S."/>
        </authorList>
    </citation>
    <scope>NUCLEOTIDE SEQUENCE [LARGE SCALE GENOMIC DNA]</scope>
    <source>
        <strain evidence="2 3">LEGN</strain>
    </source>
</reference>
<sequence>MKIRKRLQQGFSLVELMIATLVGLILTYSVLQIYLAQSQLYKASNSQDLIQSIENAITNLLIPMIRSAGFAGCGSITTGVSNLNAGGPRPLGILSTTPTLIMGYNGSGASYTITQSNPPNSTNASNWSPTLDSTLVGNVQQGSDVLVILGSTPDSYPAGITTIDPGSSSFTVQSTSGMTITSGMFGAVSDCGKTVVFQITGASGATITHNSGTGALQNANSAFPVDFQIGSQFVPIQQTAFFVGQGLGGQSALMRASLVGNSWSVQPLVPGVEIMKVQYGIGANGVITRYVSANAVTNWAQVYAVRLGFLIAGQMGSGSLTTTQYNVLNTLITVPNDNRLRHVFELTINLRNAVS</sequence>
<keyword evidence="3" id="KW-1185">Reference proteome</keyword>